<dbReference type="InterPro" id="IPR005119">
    <property type="entry name" value="LysR_subst-bd"/>
</dbReference>
<accession>A0A848M7Y5</accession>
<proteinExistence type="inferred from homology"/>
<dbReference type="CDD" id="cd05466">
    <property type="entry name" value="PBP2_LTTR_substrate"/>
    <property type="match status" value="1"/>
</dbReference>
<keyword evidence="2" id="KW-0805">Transcription regulation</keyword>
<dbReference type="InterPro" id="IPR050950">
    <property type="entry name" value="HTH-type_LysR_regulators"/>
</dbReference>
<evidence type="ECO:0000256" key="2">
    <source>
        <dbReference type="ARBA" id="ARBA00023015"/>
    </source>
</evidence>
<dbReference type="PRINTS" id="PR00039">
    <property type="entry name" value="HTHLYSR"/>
</dbReference>
<gene>
    <name evidence="6" type="ORF">HII30_07695</name>
</gene>
<feature type="domain" description="HTH lysR-type" evidence="5">
    <location>
        <begin position="1"/>
        <end position="57"/>
    </location>
</feature>
<dbReference type="Gene3D" id="1.10.10.10">
    <property type="entry name" value="Winged helix-like DNA-binding domain superfamily/Winged helix DNA-binding domain"/>
    <property type="match status" value="1"/>
</dbReference>
<dbReference type="InterPro" id="IPR036388">
    <property type="entry name" value="WH-like_DNA-bd_sf"/>
</dbReference>
<reference evidence="6 7" key="1">
    <citation type="submission" date="2020-04" db="EMBL/GenBank/DDBJ databases">
        <title>Paenibacillus algicola sp. nov., a novel marine bacterium producing alginate lyase.</title>
        <authorList>
            <person name="Huang H."/>
        </authorList>
    </citation>
    <scope>NUCLEOTIDE SEQUENCE [LARGE SCALE GENOMIC DNA]</scope>
    <source>
        <strain evidence="6 7">L7-75</strain>
    </source>
</reference>
<dbReference type="Proteomes" id="UP000565468">
    <property type="component" value="Unassembled WGS sequence"/>
</dbReference>
<dbReference type="Pfam" id="PF03466">
    <property type="entry name" value="LysR_substrate"/>
    <property type="match status" value="1"/>
</dbReference>
<dbReference type="AlphaFoldDB" id="A0A848M7Y5"/>
<dbReference type="PANTHER" id="PTHR30419">
    <property type="entry name" value="HTH-TYPE TRANSCRIPTIONAL REGULATOR YBHD"/>
    <property type="match status" value="1"/>
</dbReference>
<evidence type="ECO:0000259" key="5">
    <source>
        <dbReference type="PROSITE" id="PS50931"/>
    </source>
</evidence>
<evidence type="ECO:0000313" key="7">
    <source>
        <dbReference type="Proteomes" id="UP000565468"/>
    </source>
</evidence>
<sequence length="309" mass="34881">MFDELDVFSIVVEQGSLNKASKLLNLSQPALSRKISKLEDELGVQLFNRRGKRLELTSIGQLAYTYALEQRQNQQRFMQTLAHYREGEQITITLGASLTTLQTTLPPLVNAFMERHPSAEIKLITGKTHEIVSSVRDKRVDVGIVASSINQQGLNCIPLFDDHLELVLPEGHPLAEAAEVGMQHLQGLPMIIFSTGTWYRKLTDDLFHRWGIMPDIRMEIDSFEAIVRLLPTCKAAALLPKSYLRPQLLKDNGLADIHIPALIETRRTTSLIYGDASELSSAASRWIAETEALFRKLEEERRLKNTKSH</sequence>
<dbReference type="RefSeq" id="WP_169504435.1">
    <property type="nucleotide sequence ID" value="NZ_JABBPN010000005.1"/>
</dbReference>
<dbReference type="Gene3D" id="3.40.190.290">
    <property type="match status" value="1"/>
</dbReference>
<dbReference type="GO" id="GO:0003700">
    <property type="term" value="F:DNA-binding transcription factor activity"/>
    <property type="evidence" value="ECO:0007669"/>
    <property type="project" value="InterPro"/>
</dbReference>
<dbReference type="PANTHER" id="PTHR30419:SF8">
    <property type="entry name" value="NITROGEN ASSIMILATION TRANSCRIPTIONAL ACTIVATOR-RELATED"/>
    <property type="match status" value="1"/>
</dbReference>
<keyword evidence="7" id="KW-1185">Reference proteome</keyword>
<dbReference type="InterPro" id="IPR036390">
    <property type="entry name" value="WH_DNA-bd_sf"/>
</dbReference>
<dbReference type="PROSITE" id="PS50931">
    <property type="entry name" value="HTH_LYSR"/>
    <property type="match status" value="1"/>
</dbReference>
<organism evidence="6 7">
    <name type="scientific">Paenibacillus lemnae</name>
    <dbReference type="NCBI Taxonomy" id="1330551"/>
    <lineage>
        <taxon>Bacteria</taxon>
        <taxon>Bacillati</taxon>
        <taxon>Bacillota</taxon>
        <taxon>Bacilli</taxon>
        <taxon>Bacillales</taxon>
        <taxon>Paenibacillaceae</taxon>
        <taxon>Paenibacillus</taxon>
    </lineage>
</organism>
<evidence type="ECO:0000256" key="4">
    <source>
        <dbReference type="ARBA" id="ARBA00023163"/>
    </source>
</evidence>
<keyword evidence="4" id="KW-0804">Transcription</keyword>
<dbReference type="InterPro" id="IPR000847">
    <property type="entry name" value="LysR_HTH_N"/>
</dbReference>
<evidence type="ECO:0000313" key="6">
    <source>
        <dbReference type="EMBL" id="NMO95654.1"/>
    </source>
</evidence>
<comment type="caution">
    <text evidence="6">The sequence shown here is derived from an EMBL/GenBank/DDBJ whole genome shotgun (WGS) entry which is preliminary data.</text>
</comment>
<dbReference type="Pfam" id="PF00126">
    <property type="entry name" value="HTH_1"/>
    <property type="match status" value="1"/>
</dbReference>
<evidence type="ECO:0000256" key="1">
    <source>
        <dbReference type="ARBA" id="ARBA00009437"/>
    </source>
</evidence>
<keyword evidence="3" id="KW-0238">DNA-binding</keyword>
<dbReference type="GO" id="GO:0005829">
    <property type="term" value="C:cytosol"/>
    <property type="evidence" value="ECO:0007669"/>
    <property type="project" value="TreeGrafter"/>
</dbReference>
<dbReference type="SUPFAM" id="SSF46785">
    <property type="entry name" value="Winged helix' DNA-binding domain"/>
    <property type="match status" value="1"/>
</dbReference>
<name>A0A848M7Y5_PAELE</name>
<dbReference type="GO" id="GO:0003677">
    <property type="term" value="F:DNA binding"/>
    <property type="evidence" value="ECO:0007669"/>
    <property type="project" value="UniProtKB-KW"/>
</dbReference>
<dbReference type="EMBL" id="JABBPN010000005">
    <property type="protein sequence ID" value="NMO95654.1"/>
    <property type="molecule type" value="Genomic_DNA"/>
</dbReference>
<dbReference type="SUPFAM" id="SSF53850">
    <property type="entry name" value="Periplasmic binding protein-like II"/>
    <property type="match status" value="1"/>
</dbReference>
<comment type="similarity">
    <text evidence="1">Belongs to the LysR transcriptional regulatory family.</text>
</comment>
<protein>
    <submittedName>
        <fullName evidence="6">LysR family transcriptional regulator</fullName>
    </submittedName>
</protein>
<dbReference type="FunFam" id="1.10.10.10:FF:000001">
    <property type="entry name" value="LysR family transcriptional regulator"/>
    <property type="match status" value="1"/>
</dbReference>
<evidence type="ECO:0000256" key="3">
    <source>
        <dbReference type="ARBA" id="ARBA00023125"/>
    </source>
</evidence>